<proteinExistence type="predicted"/>
<dbReference type="SUPFAM" id="SSF56436">
    <property type="entry name" value="C-type lectin-like"/>
    <property type="match status" value="1"/>
</dbReference>
<dbReference type="EMBL" id="CALNXK010000011">
    <property type="protein sequence ID" value="CAH3043319.1"/>
    <property type="molecule type" value="Genomic_DNA"/>
</dbReference>
<gene>
    <name evidence="1" type="ORF">PLOB_00002847</name>
</gene>
<accession>A0ABN8N9J8</accession>
<evidence type="ECO:0000313" key="2">
    <source>
        <dbReference type="Proteomes" id="UP001159405"/>
    </source>
</evidence>
<reference evidence="1 2" key="1">
    <citation type="submission" date="2022-05" db="EMBL/GenBank/DDBJ databases">
        <authorList>
            <consortium name="Genoscope - CEA"/>
            <person name="William W."/>
        </authorList>
    </citation>
    <scope>NUCLEOTIDE SEQUENCE [LARGE SCALE GENOMIC DNA]</scope>
</reference>
<name>A0ABN8N9J8_9CNID</name>
<keyword evidence="2" id="KW-1185">Reference proteome</keyword>
<organism evidence="1 2">
    <name type="scientific">Porites lobata</name>
    <dbReference type="NCBI Taxonomy" id="104759"/>
    <lineage>
        <taxon>Eukaryota</taxon>
        <taxon>Metazoa</taxon>
        <taxon>Cnidaria</taxon>
        <taxon>Anthozoa</taxon>
        <taxon>Hexacorallia</taxon>
        <taxon>Scleractinia</taxon>
        <taxon>Fungiina</taxon>
        <taxon>Poritidae</taxon>
        <taxon>Porites</taxon>
    </lineage>
</organism>
<sequence>MPQDAMNMWIEELQEDHFRVCLREVKTFDGKYQNIQVDWLAFTQGTGEMTFHGKLQFENGGAPLERDNFAFCKVLNYTETFYAPSVVMVSEITTLTTFCCCCCCCCYCLFSGFLSQKGRHRLSHNPVWAEAVCEQVPLEPYVFYPDKPVHIQVSVNHVNFSDPAYVHEAVVAWVEDIMGNNFTVCVTQAGRNERRNGETFATVDWLAQEENVYIQHRHNGDKAWIGLNDIATEGVFPWVDRWLSF</sequence>
<dbReference type="Proteomes" id="UP001159405">
    <property type="component" value="Unassembled WGS sequence"/>
</dbReference>
<dbReference type="InterPro" id="IPR016187">
    <property type="entry name" value="CTDL_fold"/>
</dbReference>
<protein>
    <submittedName>
        <fullName evidence="1">Uncharacterized protein</fullName>
    </submittedName>
</protein>
<comment type="caution">
    <text evidence="1">The sequence shown here is derived from an EMBL/GenBank/DDBJ whole genome shotgun (WGS) entry which is preliminary data.</text>
</comment>
<evidence type="ECO:0000313" key="1">
    <source>
        <dbReference type="EMBL" id="CAH3043319.1"/>
    </source>
</evidence>
<dbReference type="CDD" id="cd00037">
    <property type="entry name" value="CLECT"/>
    <property type="match status" value="1"/>
</dbReference>